<sequence length="153" mass="17115">MSSPPSHRVLSVIALCLLFQVCSNLVLCLLYSTLPPLLRIYFAPLDLLCNEGYERESYRGAGPGFGNNRRGQPYTTRSSHYIGNNPYVLNKAESVAPCHGFKLADPSIINRRLREGCELKERGEGEMVEVGLRHVIRVKYTSCLEVVPRACTD</sequence>
<comment type="caution">
    <text evidence="1">The sequence shown here is derived from an EMBL/GenBank/DDBJ whole genome shotgun (WGS) entry which is preliminary data.</text>
</comment>
<accession>A0ABU6Q2L1</accession>
<gene>
    <name evidence="1" type="ORF">PIB30_001490</name>
</gene>
<protein>
    <submittedName>
        <fullName evidence="1">Uncharacterized protein</fullName>
    </submittedName>
</protein>
<dbReference type="EMBL" id="JASCZI010000003">
    <property type="protein sequence ID" value="MED6106094.1"/>
    <property type="molecule type" value="Genomic_DNA"/>
</dbReference>
<keyword evidence="2" id="KW-1185">Reference proteome</keyword>
<proteinExistence type="predicted"/>
<dbReference type="Proteomes" id="UP001341840">
    <property type="component" value="Unassembled WGS sequence"/>
</dbReference>
<organism evidence="1 2">
    <name type="scientific">Stylosanthes scabra</name>
    <dbReference type="NCBI Taxonomy" id="79078"/>
    <lineage>
        <taxon>Eukaryota</taxon>
        <taxon>Viridiplantae</taxon>
        <taxon>Streptophyta</taxon>
        <taxon>Embryophyta</taxon>
        <taxon>Tracheophyta</taxon>
        <taxon>Spermatophyta</taxon>
        <taxon>Magnoliopsida</taxon>
        <taxon>eudicotyledons</taxon>
        <taxon>Gunneridae</taxon>
        <taxon>Pentapetalae</taxon>
        <taxon>rosids</taxon>
        <taxon>fabids</taxon>
        <taxon>Fabales</taxon>
        <taxon>Fabaceae</taxon>
        <taxon>Papilionoideae</taxon>
        <taxon>50 kb inversion clade</taxon>
        <taxon>dalbergioids sensu lato</taxon>
        <taxon>Dalbergieae</taxon>
        <taxon>Pterocarpus clade</taxon>
        <taxon>Stylosanthes</taxon>
    </lineage>
</organism>
<evidence type="ECO:0000313" key="2">
    <source>
        <dbReference type="Proteomes" id="UP001341840"/>
    </source>
</evidence>
<name>A0ABU6Q2L1_9FABA</name>
<reference evidence="1 2" key="1">
    <citation type="journal article" date="2023" name="Plants (Basel)">
        <title>Bridging the Gap: Combining Genomics and Transcriptomics Approaches to Understand Stylosanthes scabra, an Orphan Legume from the Brazilian Caatinga.</title>
        <authorList>
            <person name="Ferreira-Neto J.R.C."/>
            <person name="da Silva M.D."/>
            <person name="Binneck E."/>
            <person name="de Melo N.F."/>
            <person name="da Silva R.H."/>
            <person name="de Melo A.L.T.M."/>
            <person name="Pandolfi V."/>
            <person name="Bustamante F.O."/>
            <person name="Brasileiro-Vidal A.C."/>
            <person name="Benko-Iseppon A.M."/>
        </authorList>
    </citation>
    <scope>NUCLEOTIDE SEQUENCE [LARGE SCALE GENOMIC DNA]</scope>
    <source>
        <tissue evidence="1">Leaves</tissue>
    </source>
</reference>
<evidence type="ECO:0000313" key="1">
    <source>
        <dbReference type="EMBL" id="MED6106094.1"/>
    </source>
</evidence>